<dbReference type="Gene3D" id="1.20.1230.10">
    <property type="entry name" value="Phospholipase C beta, distal C-terminal domain"/>
    <property type="match status" value="1"/>
</dbReference>
<feature type="region of interest" description="Disordered" evidence="1">
    <location>
        <begin position="72"/>
        <end position="100"/>
    </location>
</feature>
<keyword evidence="3" id="KW-1185">Reference proteome</keyword>
<comment type="caution">
    <text evidence="2">The sequence shown here is derived from an EMBL/GenBank/DDBJ whole genome shotgun (WGS) entry which is preliminary data.</text>
</comment>
<reference evidence="2 3" key="1">
    <citation type="submission" date="2015-12" db="EMBL/GenBank/DDBJ databases">
        <title>The genome of Folsomia candida.</title>
        <authorList>
            <person name="Faddeeva A."/>
            <person name="Derks M.F."/>
            <person name="Anvar Y."/>
            <person name="Smit S."/>
            <person name="Van Straalen N."/>
            <person name="Roelofs D."/>
        </authorList>
    </citation>
    <scope>NUCLEOTIDE SEQUENCE [LARGE SCALE GENOMIC DNA]</scope>
    <source>
        <strain evidence="2 3">VU population</strain>
        <tissue evidence="2">Whole body</tissue>
    </source>
</reference>
<evidence type="ECO:0000313" key="3">
    <source>
        <dbReference type="Proteomes" id="UP000198287"/>
    </source>
</evidence>
<proteinExistence type="predicted"/>
<accession>A0A226EY14</accession>
<dbReference type="EMBL" id="LNIX01000001">
    <property type="protein sequence ID" value="OXA61974.1"/>
    <property type="molecule type" value="Genomic_DNA"/>
</dbReference>
<evidence type="ECO:0000256" key="1">
    <source>
        <dbReference type="SAM" id="MobiDB-lite"/>
    </source>
</evidence>
<dbReference type="SUPFAM" id="SSF69989">
    <property type="entry name" value="C-terminal domain of PLC-beta"/>
    <property type="match status" value="1"/>
</dbReference>
<dbReference type="InterPro" id="IPR042531">
    <property type="entry name" value="PLC-beta_C_sf"/>
</dbReference>
<evidence type="ECO:0000313" key="2">
    <source>
        <dbReference type="EMBL" id="OXA61974.1"/>
    </source>
</evidence>
<dbReference type="AlphaFoldDB" id="A0A226EY14"/>
<gene>
    <name evidence="2" type="ORF">Fcan01_01563</name>
</gene>
<protein>
    <recommendedName>
        <fullName evidence="4">F-box domain-containing protein</fullName>
    </recommendedName>
</protein>
<name>A0A226EY14_FOLCA</name>
<organism evidence="2 3">
    <name type="scientific">Folsomia candida</name>
    <name type="common">Springtail</name>
    <dbReference type="NCBI Taxonomy" id="158441"/>
    <lineage>
        <taxon>Eukaryota</taxon>
        <taxon>Metazoa</taxon>
        <taxon>Ecdysozoa</taxon>
        <taxon>Arthropoda</taxon>
        <taxon>Hexapoda</taxon>
        <taxon>Collembola</taxon>
        <taxon>Entomobryomorpha</taxon>
        <taxon>Isotomoidea</taxon>
        <taxon>Isotomidae</taxon>
        <taxon>Proisotominae</taxon>
        <taxon>Folsomia</taxon>
    </lineage>
</organism>
<dbReference type="Proteomes" id="UP000198287">
    <property type="component" value="Unassembled WGS sequence"/>
</dbReference>
<sequence>MEDNNILNMDNDDEDIVLEQAMSNHLIVASILKYLPPADVKSARFLNTTWNSTALSAMPPKLRLNLGKVLRSEDNSQNQSQGGISTAIAPAGGGGGQSGDCNLLSDEDDMSLFDPRLAKQLTISISRLPSNPFLSNFSHAVESLIITTEKNWRRNLILEETGISKSIFFRPLFTGNLKQLKSLEIQHISGFSNQDLLKLFDQKLLPNLRVLGLGQDFDSRRDQHGLVDSAQIDELLEMAESQGFVQGGITCVKLVWINWTSFERIGTIFPSMKGLEIGVMVATRQDRGRIGLKSIRELVDAICFQFMNRARKEEGLRHLHLHVIEMYNDSDWGGVVAMMMERKDILGDLETLTFEADRGGTLNLRTALDPVEIEEIKSNFGCLSEIRFTNFVWPEDEAETENIDPIPVPVIKPRLIFDIKVPDSLNLTIMSRSDTKVKARFTLLTYENCRKEEYYSSDCDLFKVESFESYLQEKAVRKKVDKLAKKVDAIRRKVSTIGAGRWRGIISVRSTESEGEVVEKGIGKITKHLEKRIRDSHTKQLKLLCTLKEREMKEIKKYLGASLKDECIRISKLTRDKAERTLLKGEVAQVLVARCIAERKMVVKNFAEIEAKLVTDYEVVEEELERWSGERPVGFLRDVGSEE</sequence>
<evidence type="ECO:0008006" key="4">
    <source>
        <dbReference type="Google" id="ProtNLM"/>
    </source>
</evidence>